<dbReference type="InterPro" id="IPR017770">
    <property type="entry name" value="RNA3'_term_phos_cyc_type_1"/>
</dbReference>
<dbReference type="InterPro" id="IPR023797">
    <property type="entry name" value="RNA3'_phos_cyclase_dom"/>
</dbReference>
<dbReference type="InterPro" id="IPR037136">
    <property type="entry name" value="RNA3'_phos_cyclase_dom_sf"/>
</dbReference>
<evidence type="ECO:0000259" key="9">
    <source>
        <dbReference type="Pfam" id="PF05189"/>
    </source>
</evidence>
<evidence type="ECO:0000256" key="5">
    <source>
        <dbReference type="ARBA" id="ARBA00022840"/>
    </source>
</evidence>
<dbReference type="FunCoup" id="D9Q1P1">
    <property type="interactions" value="174"/>
</dbReference>
<dbReference type="OrthoDB" id="7994at2157"/>
<evidence type="ECO:0000313" key="11">
    <source>
        <dbReference type="Proteomes" id="UP000000346"/>
    </source>
</evidence>
<dbReference type="HAMAP" id="MF_00200">
    <property type="entry name" value="RTC"/>
    <property type="match status" value="1"/>
</dbReference>
<dbReference type="AlphaFoldDB" id="D9Q1P1"/>
<dbReference type="EMBL" id="CP001742">
    <property type="protein sequence ID" value="ADL19229.1"/>
    <property type="molecule type" value="Genomic_DNA"/>
</dbReference>
<keyword evidence="3 6" id="KW-0436">Ligase</keyword>
<dbReference type="Pfam" id="PF01137">
    <property type="entry name" value="RTC"/>
    <property type="match status" value="1"/>
</dbReference>
<gene>
    <name evidence="6" type="primary">rtcA</name>
    <name evidence="10" type="ordered locus">ASAC_0823</name>
</gene>
<keyword evidence="6" id="KW-0963">Cytoplasm</keyword>
<comment type="caution">
    <text evidence="6">Lacks conserved residue(s) required for the propagation of feature annotation.</text>
</comment>
<proteinExistence type="inferred from homology"/>
<protein>
    <recommendedName>
        <fullName evidence="2 6">RNA 3'-terminal phosphate cyclase</fullName>
        <shortName evidence="6">RNA cyclase</shortName>
        <shortName evidence="6">RNA-3'-phosphate cyclase</shortName>
        <ecNumber evidence="6 7">6.5.1.4</ecNumber>
    </recommendedName>
</protein>
<dbReference type="GeneID" id="9499058"/>
<dbReference type="InterPro" id="IPR036553">
    <property type="entry name" value="RPTC_insert"/>
</dbReference>
<dbReference type="GO" id="GO:0006396">
    <property type="term" value="P:RNA processing"/>
    <property type="evidence" value="ECO:0007669"/>
    <property type="project" value="UniProtKB-UniRule"/>
</dbReference>
<dbReference type="RefSeq" id="WP_013266741.1">
    <property type="nucleotide sequence ID" value="NC_014374.1"/>
</dbReference>
<dbReference type="PANTHER" id="PTHR11096:SF0">
    <property type="entry name" value="RNA 3'-TERMINAL PHOSPHATE CYCLASE"/>
    <property type="match status" value="1"/>
</dbReference>
<dbReference type="EC" id="6.5.1.4" evidence="6 7"/>
<evidence type="ECO:0000256" key="6">
    <source>
        <dbReference type="HAMAP-Rule" id="MF_00200"/>
    </source>
</evidence>
<keyword evidence="5 6" id="KW-0067">ATP-binding</keyword>
<evidence type="ECO:0000256" key="7">
    <source>
        <dbReference type="NCBIfam" id="TIGR03399"/>
    </source>
</evidence>
<comment type="similarity">
    <text evidence="1 6">Belongs to the RNA 3'-terminal cyclase family. Type 1 subfamily.</text>
</comment>
<feature type="active site" description="Tele-AMP-histidine intermediate" evidence="6">
    <location>
        <position position="316"/>
    </location>
</feature>
<dbReference type="SUPFAM" id="SSF55205">
    <property type="entry name" value="EPT/RTPC-like"/>
    <property type="match status" value="1"/>
</dbReference>
<evidence type="ECO:0000256" key="2">
    <source>
        <dbReference type="ARBA" id="ARBA00021428"/>
    </source>
</evidence>
<dbReference type="NCBIfam" id="TIGR03399">
    <property type="entry name" value="RNA_3prim_cycl"/>
    <property type="match status" value="1"/>
</dbReference>
<dbReference type="InterPro" id="IPR013791">
    <property type="entry name" value="RNA3'-term_phos_cycl_insert"/>
</dbReference>
<keyword evidence="11" id="KW-1185">Reference proteome</keyword>
<feature type="domain" description="RNA 3'-terminal phosphate cyclase" evidence="8">
    <location>
        <begin position="10"/>
        <end position="328"/>
    </location>
</feature>
<dbReference type="InterPro" id="IPR020719">
    <property type="entry name" value="RNA3'_term_phos_cycl-like_CS"/>
</dbReference>
<dbReference type="Pfam" id="PF05189">
    <property type="entry name" value="RTC_insert"/>
    <property type="match status" value="1"/>
</dbReference>
<name>D9Q1P1_ACIS3</name>
<evidence type="ECO:0000313" key="10">
    <source>
        <dbReference type="EMBL" id="ADL19229.1"/>
    </source>
</evidence>
<evidence type="ECO:0000256" key="4">
    <source>
        <dbReference type="ARBA" id="ARBA00022741"/>
    </source>
</evidence>
<feature type="binding site" evidence="6">
    <location>
        <position position="102"/>
    </location>
    <ligand>
        <name>ATP</name>
        <dbReference type="ChEBI" id="CHEBI:30616"/>
    </ligand>
</feature>
<comment type="catalytic activity">
    <reaction evidence="6">
        <text>a 3'-end 3'-phospho-ribonucleotide-RNA + ATP = a 3'-end 2',3'-cyclophospho-ribonucleotide-RNA + AMP + diphosphate</text>
        <dbReference type="Rhea" id="RHEA:23976"/>
        <dbReference type="Rhea" id="RHEA-COMP:10463"/>
        <dbReference type="Rhea" id="RHEA-COMP:10464"/>
        <dbReference type="ChEBI" id="CHEBI:30616"/>
        <dbReference type="ChEBI" id="CHEBI:33019"/>
        <dbReference type="ChEBI" id="CHEBI:83062"/>
        <dbReference type="ChEBI" id="CHEBI:83064"/>
        <dbReference type="ChEBI" id="CHEBI:456215"/>
        <dbReference type="EC" id="6.5.1.4"/>
    </reaction>
</comment>
<dbReference type="STRING" id="666510.ASAC_0823"/>
<dbReference type="KEGG" id="asc:ASAC_0823"/>
<feature type="domain" description="RNA 3'-terminal phosphate cyclase insert" evidence="9">
    <location>
        <begin position="183"/>
        <end position="281"/>
    </location>
</feature>
<dbReference type="PIRSF" id="PIRSF005378">
    <property type="entry name" value="RNA3'_term_phos_cycl_euk"/>
    <property type="match status" value="1"/>
</dbReference>
<dbReference type="HOGENOM" id="CLU_027882_0_0_2"/>
<dbReference type="InParanoid" id="D9Q1P1"/>
<reference evidence="10 11" key="1">
    <citation type="journal article" date="2010" name="Appl. Environ. Microbiol.">
        <title>The genome sequence of the crenarchaeon Acidilobus saccharovorans supports a new order, Acidilobales, and suggests an important ecological role in terrestrial acidic hot springs.</title>
        <authorList>
            <person name="Mardanov A.V."/>
            <person name="Svetlitchnyi V.A."/>
            <person name="Beletsky A.V."/>
            <person name="Prokofeva M.I."/>
            <person name="Bonch-Osmolovskaya E.A."/>
            <person name="Ravin N.V."/>
            <person name="Skryabin K.G."/>
        </authorList>
    </citation>
    <scope>NUCLEOTIDE SEQUENCE [LARGE SCALE GENOMIC DNA]</scope>
    <source>
        <strain evidence="11">DSM 16705 / JCM 18335 / VKM B-2471 / 345-15</strain>
    </source>
</reference>
<organism evidence="10 11">
    <name type="scientific">Acidilobus saccharovorans (strain DSM 16705 / JCM 18335 / VKM B-2471 / 345-15)</name>
    <dbReference type="NCBI Taxonomy" id="666510"/>
    <lineage>
        <taxon>Archaea</taxon>
        <taxon>Thermoproteota</taxon>
        <taxon>Thermoprotei</taxon>
        <taxon>Acidilobales</taxon>
        <taxon>Acidilobaceae</taxon>
        <taxon>Acidilobus</taxon>
    </lineage>
</organism>
<dbReference type="PROSITE" id="PS01287">
    <property type="entry name" value="RTC"/>
    <property type="match status" value="1"/>
</dbReference>
<dbReference type="Gene3D" id="3.30.360.20">
    <property type="entry name" value="RNA 3'-terminal phosphate cyclase, insert domain"/>
    <property type="match status" value="1"/>
</dbReference>
<dbReference type="Proteomes" id="UP000000346">
    <property type="component" value="Chromosome"/>
</dbReference>
<evidence type="ECO:0000259" key="8">
    <source>
        <dbReference type="Pfam" id="PF01137"/>
    </source>
</evidence>
<evidence type="ECO:0000256" key="1">
    <source>
        <dbReference type="ARBA" id="ARBA00009206"/>
    </source>
</evidence>
<keyword evidence="4 6" id="KW-0547">Nucleotide-binding</keyword>
<dbReference type="PANTHER" id="PTHR11096">
    <property type="entry name" value="RNA 3' TERMINAL PHOSPHATE CYCLASE"/>
    <property type="match status" value="1"/>
</dbReference>
<sequence>MKVLQVDGSMGEGGGQVLRTSLALAAVLGVPVRVYNIRVKRSRPGLQHQHLESVKAIEEMSHGKVEGARLGSTEVTLYPGKISGGEYSFDIGTAGSITLLLQAIMPLMVAAEGEVKVRVRGGTDVPKSPPIDYYRFVLRPLLSKFNVELDLDLIRRGHYPRGGGEVVVKVRRNGALRPVDLVRAGRLIRIEGLSHCVRLPAHVAIRQARAASEALSGLGVPVNIEAEHYEGRPDPHLGPGSGIVVWALTENSVLGGDSLGEKGKPAERVGREAATSLMQDLLTGMALDRHSSDMLLIYAVLGSGVSRLGGASLTSHASTVVELIKIMAPEASISVEGKPGSPFTATVKGLGLL</sequence>
<evidence type="ECO:0000256" key="3">
    <source>
        <dbReference type="ARBA" id="ARBA00022598"/>
    </source>
</evidence>
<comment type="function">
    <text evidence="6">Catalyzes the conversion of 3'-phosphate to a 2',3'-cyclic phosphodiester at the end of RNA. The mechanism of action of the enzyme occurs in 3 steps: (A) adenylation of the enzyme by ATP; (B) transfer of adenylate to an RNA-N3'P to produce RNA-N3'PP5'A; (C) and attack of the adjacent 2'-hydroxyl on the 3'-phosphorus in the diester linkage to produce the cyclic end product. The biological role of this enzyme is unknown but it is likely to function in some aspects of cellular RNA processing.</text>
</comment>
<dbReference type="GO" id="GO:0005524">
    <property type="term" value="F:ATP binding"/>
    <property type="evidence" value="ECO:0007669"/>
    <property type="project" value="UniProtKB-KW"/>
</dbReference>
<dbReference type="GO" id="GO:0003963">
    <property type="term" value="F:RNA-3'-phosphate cyclase activity"/>
    <property type="evidence" value="ECO:0007669"/>
    <property type="project" value="UniProtKB-UniRule"/>
</dbReference>
<dbReference type="eggNOG" id="arCOG04125">
    <property type="taxonomic scope" value="Archaea"/>
</dbReference>
<accession>D9Q1P1</accession>
<dbReference type="GO" id="GO:0005737">
    <property type="term" value="C:cytoplasm"/>
    <property type="evidence" value="ECO:0007669"/>
    <property type="project" value="UniProtKB-SubCell"/>
</dbReference>
<dbReference type="InterPro" id="IPR013792">
    <property type="entry name" value="RNA3'P_cycl/enolpyr_Trfase_a/b"/>
</dbReference>
<dbReference type="Gene3D" id="3.65.10.20">
    <property type="entry name" value="RNA 3'-terminal phosphate cyclase domain"/>
    <property type="match status" value="1"/>
</dbReference>
<dbReference type="CDD" id="cd00874">
    <property type="entry name" value="RNA_Cyclase_Class_II"/>
    <property type="match status" value="1"/>
</dbReference>
<dbReference type="FunFam" id="3.30.360.20:FF:000002">
    <property type="entry name" value="RNA terminal phosphate cyclase-like 1"/>
    <property type="match status" value="1"/>
</dbReference>
<comment type="subcellular location">
    <subcellularLocation>
        <location evidence="6">Cytoplasm</location>
    </subcellularLocation>
</comment>
<dbReference type="InterPro" id="IPR000228">
    <property type="entry name" value="RNA3'_term_phos_cyc"/>
</dbReference>